<evidence type="ECO:0000259" key="2">
    <source>
        <dbReference type="Pfam" id="PF25583"/>
    </source>
</evidence>
<feature type="domain" description="WCX" evidence="2">
    <location>
        <begin position="275"/>
        <end position="345"/>
    </location>
</feature>
<feature type="domain" description="WYL" evidence="1">
    <location>
        <begin position="158"/>
        <end position="234"/>
    </location>
</feature>
<organism evidence="3 4">
    <name type="scientific">Pseudobutyrivibrio xylanivorans</name>
    <dbReference type="NCBI Taxonomy" id="185007"/>
    <lineage>
        <taxon>Bacteria</taxon>
        <taxon>Bacillati</taxon>
        <taxon>Bacillota</taxon>
        <taxon>Clostridia</taxon>
        <taxon>Lachnospirales</taxon>
        <taxon>Lachnospiraceae</taxon>
        <taxon>Pseudobutyrivibrio</taxon>
    </lineage>
</organism>
<evidence type="ECO:0000313" key="4">
    <source>
        <dbReference type="Proteomes" id="UP000473091"/>
    </source>
</evidence>
<evidence type="ECO:0000259" key="1">
    <source>
        <dbReference type="Pfam" id="PF13280"/>
    </source>
</evidence>
<dbReference type="InterPro" id="IPR026881">
    <property type="entry name" value="WYL_dom"/>
</dbReference>
<dbReference type="InterPro" id="IPR051534">
    <property type="entry name" value="CBASS_pafABC_assoc_protein"/>
</dbReference>
<dbReference type="Pfam" id="PF25583">
    <property type="entry name" value="WCX"/>
    <property type="match status" value="1"/>
</dbReference>
<dbReference type="PROSITE" id="PS52050">
    <property type="entry name" value="WYL"/>
    <property type="match status" value="1"/>
</dbReference>
<dbReference type="PANTHER" id="PTHR34580:SF1">
    <property type="entry name" value="PROTEIN PAFC"/>
    <property type="match status" value="1"/>
</dbReference>
<protein>
    <submittedName>
        <fullName evidence="3">WYL domain-containing protein</fullName>
    </submittedName>
</protein>
<gene>
    <name evidence="3" type="ORF">F0Q01_07270</name>
</gene>
<comment type="caution">
    <text evidence="3">The sequence shown here is derived from an EMBL/GenBank/DDBJ whole genome shotgun (WGS) entry which is preliminary data.</text>
</comment>
<dbReference type="Pfam" id="PF13280">
    <property type="entry name" value="WYL"/>
    <property type="match status" value="1"/>
</dbReference>
<proteinExistence type="predicted"/>
<dbReference type="RefSeq" id="WP_090487828.1">
    <property type="nucleotide sequence ID" value="NZ_VTVE01000002.1"/>
</dbReference>
<reference evidence="3 4" key="2">
    <citation type="submission" date="2020-03" db="EMBL/GenBank/DDBJ databases">
        <title>Investigating the evolutionary divergence of the Butyrivibrio group.</title>
        <authorList>
            <person name="Skvortsov T."/>
            <person name="Santos F.G."/>
            <person name="Ting K.S."/>
            <person name="Creevey C.J."/>
        </authorList>
    </citation>
    <scope>NUCLEOTIDE SEQUENCE [LARGE SCALE GENOMIC DNA]</scope>
    <source>
        <strain evidence="3 4">MZ8</strain>
    </source>
</reference>
<accession>A0A6M0LGH5</accession>
<dbReference type="Proteomes" id="UP000473091">
    <property type="component" value="Unassembled WGS sequence"/>
</dbReference>
<reference evidence="3 4" key="1">
    <citation type="submission" date="2019-09" db="EMBL/GenBank/DDBJ databases">
        <authorList>
            <person name="Pidcock S.E."/>
            <person name="Huws S.A."/>
        </authorList>
    </citation>
    <scope>NUCLEOTIDE SEQUENCE [LARGE SCALE GENOMIC DNA]</scope>
    <source>
        <strain evidence="3 4">MZ8</strain>
    </source>
</reference>
<sequence length="351" mass="41210">MSAKQPKKLLIFNILDILRKYTDENHRLSQKEIEEILKKEYEMTVDRKSVKANLMDLIEFGYEIEYSESLRMIKNKSTGEMEESYILSDFYMSRDITDSELRLLIDGLLFSTHLPYSQCKNLIGKLENLSNVYFKSRIKHIATMPEDKTNNQQLFFNIDILDEAISHGKKVSFKYLEYDLDLKTVKKKQADGKERLYIVSPYQMVAKEGKYYLICNYDKYKDVSNYRIDRITEINILDEKIKPFENLEWSNGQKLNLATYMKEHVYMYSSGSSKVKLRIVDIMLSDIVDMFGKDIKVAKKEDGFVEVTVRATDQAIVQFAKNYAPDVIVLEPKRIREQVVEELRKGLVGYE</sequence>
<name>A0A6M0LGH5_PSEXY</name>
<dbReference type="PANTHER" id="PTHR34580">
    <property type="match status" value="1"/>
</dbReference>
<dbReference type="AlphaFoldDB" id="A0A6M0LGH5"/>
<dbReference type="EMBL" id="VTVE01000002">
    <property type="protein sequence ID" value="NEX01675.1"/>
    <property type="molecule type" value="Genomic_DNA"/>
</dbReference>
<dbReference type="InterPro" id="IPR057727">
    <property type="entry name" value="WCX_dom"/>
</dbReference>
<evidence type="ECO:0000313" key="3">
    <source>
        <dbReference type="EMBL" id="NEX01675.1"/>
    </source>
</evidence>